<name>A0A1H8HE12_9RHOB</name>
<protein>
    <submittedName>
        <fullName evidence="1">Uncharacterized protein</fullName>
    </submittedName>
</protein>
<organism evidence="1 2">
    <name type="scientific">Roseovarius tolerans</name>
    <dbReference type="NCBI Taxonomy" id="74031"/>
    <lineage>
        <taxon>Bacteria</taxon>
        <taxon>Pseudomonadati</taxon>
        <taxon>Pseudomonadota</taxon>
        <taxon>Alphaproteobacteria</taxon>
        <taxon>Rhodobacterales</taxon>
        <taxon>Roseobacteraceae</taxon>
        <taxon>Roseovarius</taxon>
    </lineage>
</organism>
<evidence type="ECO:0000313" key="2">
    <source>
        <dbReference type="Proteomes" id="UP000182160"/>
    </source>
</evidence>
<dbReference type="RefSeq" id="WP_074787928.1">
    <property type="nucleotide sequence ID" value="NZ_FOBO01000020.1"/>
</dbReference>
<proteinExistence type="predicted"/>
<dbReference type="Proteomes" id="UP000182160">
    <property type="component" value="Unassembled WGS sequence"/>
</dbReference>
<dbReference type="EMBL" id="FOBO01000020">
    <property type="protein sequence ID" value="SEN54239.1"/>
    <property type="molecule type" value="Genomic_DNA"/>
</dbReference>
<sequence>MSDKPAKKFRIGFITATIWKNNGTDRAFYTVDLSRTYKDGTEFKNTNQLNHPDLMNAARLLTKAENWIAEQ</sequence>
<accession>A0A1H8HE12</accession>
<dbReference type="AlphaFoldDB" id="A0A1H8HE12"/>
<gene>
    <name evidence="1" type="ORF">SAMN04488077_1208</name>
</gene>
<reference evidence="1 2" key="1">
    <citation type="submission" date="2016-10" db="EMBL/GenBank/DDBJ databases">
        <authorList>
            <person name="de Groot N.N."/>
        </authorList>
    </citation>
    <scope>NUCLEOTIDE SEQUENCE [LARGE SCALE GENOMIC DNA]</scope>
    <source>
        <strain evidence="1 2">DSM 11457</strain>
    </source>
</reference>
<evidence type="ECO:0000313" key="1">
    <source>
        <dbReference type="EMBL" id="SEN54239.1"/>
    </source>
</evidence>